<sequence>MHTASGTKHDAKHDAKHVITPPDGSTPNRFAPPSHPARTVPRAASGVVALAALLALAACQGDKRDAAPPPPEVGVTRLAPQSVPLVDTFNGRVEAVDSAELRARVSGYLERIAYKEGDTVAQGAVLFVIDPRPYRIALERADAQLEHARAAARLAQTQLARARTLIATHAVSQEELDTAQAADLQARADQHAAEAAVDDAKLNLGYTEVRAPIAGRASRARLTVGNLARADDSLLTTVVSQDPVYVYFDCDEQSYLRYLAQRTNPAGRALDANPVRVELANETGFPHAGTVDFLDNRLDPATGTIRARVRLANPNRLFTPGLYARVQLTSGEDHAALLVDDKAILTDQDRKYVYVLGAGDKALRRDVTIGRRIGAERVVEKGLAAGDQVVVDGTQRIYYPGAPVKPKAVPAPVLTTAGTDAASPATVQ</sequence>
<feature type="domain" description="Multidrug resistance protein MdtA-like alpha-helical hairpin" evidence="4">
    <location>
        <begin position="138"/>
        <end position="207"/>
    </location>
</feature>
<dbReference type="InterPro" id="IPR058627">
    <property type="entry name" value="MdtA-like_C"/>
</dbReference>
<dbReference type="GO" id="GO:0005886">
    <property type="term" value="C:plasma membrane"/>
    <property type="evidence" value="ECO:0007669"/>
    <property type="project" value="TreeGrafter"/>
</dbReference>
<evidence type="ECO:0000259" key="4">
    <source>
        <dbReference type="Pfam" id="PF25876"/>
    </source>
</evidence>
<accession>A0A0B6SB59</accession>
<evidence type="ECO:0000313" key="9">
    <source>
        <dbReference type="Proteomes" id="UP000031838"/>
    </source>
</evidence>
<dbReference type="KEGG" id="bgp:BGL_2c14290"/>
<organism evidence="8 9">
    <name type="scientific">Burkholderia plantarii</name>
    <dbReference type="NCBI Taxonomy" id="41899"/>
    <lineage>
        <taxon>Bacteria</taxon>
        <taxon>Pseudomonadati</taxon>
        <taxon>Pseudomonadota</taxon>
        <taxon>Betaproteobacteria</taxon>
        <taxon>Burkholderiales</taxon>
        <taxon>Burkholderiaceae</taxon>
        <taxon>Burkholderia</taxon>
    </lineage>
</organism>
<evidence type="ECO:0000259" key="6">
    <source>
        <dbReference type="Pfam" id="PF25954"/>
    </source>
</evidence>
<comment type="similarity">
    <text evidence="2">Belongs to the membrane fusion protein (MFP) (TC 8.A.1) family.</text>
</comment>
<evidence type="ECO:0000256" key="1">
    <source>
        <dbReference type="ARBA" id="ARBA00004196"/>
    </source>
</evidence>
<dbReference type="GO" id="GO:0022857">
    <property type="term" value="F:transmembrane transporter activity"/>
    <property type="evidence" value="ECO:0007669"/>
    <property type="project" value="InterPro"/>
</dbReference>
<keyword evidence="9" id="KW-1185">Reference proteome</keyword>
<dbReference type="Proteomes" id="UP000031838">
    <property type="component" value="Chromosome 2"/>
</dbReference>
<dbReference type="SUPFAM" id="SSF111369">
    <property type="entry name" value="HlyD-like secretion proteins"/>
    <property type="match status" value="1"/>
</dbReference>
<dbReference type="InterPro" id="IPR006143">
    <property type="entry name" value="RND_pump_MFP"/>
</dbReference>
<dbReference type="PANTHER" id="PTHR30158:SF10">
    <property type="entry name" value="CATION EFFLUX PUMP"/>
    <property type="match status" value="1"/>
</dbReference>
<evidence type="ECO:0000259" key="5">
    <source>
        <dbReference type="Pfam" id="PF25917"/>
    </source>
</evidence>
<dbReference type="AlphaFoldDB" id="A0A0B6SB59"/>
<dbReference type="NCBIfam" id="TIGR01730">
    <property type="entry name" value="RND_mfp"/>
    <property type="match status" value="1"/>
</dbReference>
<dbReference type="InterPro" id="IPR058625">
    <property type="entry name" value="MdtA-like_BSH"/>
</dbReference>
<reference evidence="9" key="1">
    <citation type="submission" date="2011-03" db="EMBL/GenBank/DDBJ databases">
        <authorList>
            <person name="Voget S."/>
            <person name="Streit W.R."/>
            <person name="Jaeger K.E."/>
            <person name="Daniel R."/>
        </authorList>
    </citation>
    <scope>NUCLEOTIDE SEQUENCE [LARGE SCALE GENOMIC DNA]</scope>
    <source>
        <strain evidence="9">PG1</strain>
    </source>
</reference>
<comment type="subcellular location">
    <subcellularLocation>
        <location evidence="1">Cell envelope</location>
    </subcellularLocation>
</comment>
<dbReference type="PANTHER" id="PTHR30158">
    <property type="entry name" value="ACRA/E-RELATED COMPONENT OF DRUG EFFLUX TRANSPORTER"/>
    <property type="match status" value="1"/>
</dbReference>
<dbReference type="Gene3D" id="2.40.30.170">
    <property type="match status" value="1"/>
</dbReference>
<dbReference type="Pfam" id="PF25967">
    <property type="entry name" value="RND-MFP_C"/>
    <property type="match status" value="1"/>
</dbReference>
<feature type="domain" description="Multidrug resistance protein MdtA-like C-terminal permuted SH3" evidence="7">
    <location>
        <begin position="347"/>
        <end position="396"/>
    </location>
</feature>
<dbReference type="Gene3D" id="2.40.420.20">
    <property type="match status" value="1"/>
</dbReference>
<name>A0A0B6SB59_BURPL</name>
<dbReference type="Pfam" id="PF25917">
    <property type="entry name" value="BSH_RND"/>
    <property type="match status" value="1"/>
</dbReference>
<reference evidence="8 9" key="2">
    <citation type="journal article" date="2016" name="Appl. Microbiol. Biotechnol.">
        <title>Mutations improving production and secretion of extracellular lipase by Burkholderia glumae PG1.</title>
        <authorList>
            <person name="Knapp A."/>
            <person name="Voget S."/>
            <person name="Gao R."/>
            <person name="Zaburannyi N."/>
            <person name="Krysciak D."/>
            <person name="Breuer M."/>
            <person name="Hauer B."/>
            <person name="Streit W.R."/>
            <person name="Muller R."/>
            <person name="Daniel R."/>
            <person name="Jaeger K.E."/>
        </authorList>
    </citation>
    <scope>NUCLEOTIDE SEQUENCE [LARGE SCALE GENOMIC DNA]</scope>
    <source>
        <strain evidence="8 9">PG1</strain>
    </source>
</reference>
<dbReference type="FunFam" id="2.40.420.20:FF:000001">
    <property type="entry name" value="Efflux RND transporter periplasmic adaptor subunit"/>
    <property type="match status" value="1"/>
</dbReference>
<evidence type="ECO:0000256" key="2">
    <source>
        <dbReference type="ARBA" id="ARBA00009477"/>
    </source>
</evidence>
<dbReference type="GO" id="GO:0046677">
    <property type="term" value="P:response to antibiotic"/>
    <property type="evidence" value="ECO:0007669"/>
    <property type="project" value="TreeGrafter"/>
</dbReference>
<proteinExistence type="inferred from homology"/>
<dbReference type="InterPro" id="IPR058792">
    <property type="entry name" value="Beta-barrel_RND_2"/>
</dbReference>
<dbReference type="Pfam" id="PF25954">
    <property type="entry name" value="Beta-barrel_RND_2"/>
    <property type="match status" value="1"/>
</dbReference>
<feature type="domain" description="CusB-like beta-barrel" evidence="6">
    <location>
        <begin position="271"/>
        <end position="330"/>
    </location>
</feature>
<dbReference type="Pfam" id="PF25876">
    <property type="entry name" value="HH_MFP_RND"/>
    <property type="match status" value="1"/>
</dbReference>
<feature type="compositionally biased region" description="Basic and acidic residues" evidence="3">
    <location>
        <begin position="7"/>
        <end position="17"/>
    </location>
</feature>
<dbReference type="Gene3D" id="2.40.50.100">
    <property type="match status" value="1"/>
</dbReference>
<evidence type="ECO:0000256" key="3">
    <source>
        <dbReference type="SAM" id="MobiDB-lite"/>
    </source>
</evidence>
<dbReference type="EMBL" id="CP002581">
    <property type="protein sequence ID" value="AJK49496.1"/>
    <property type="molecule type" value="Genomic_DNA"/>
</dbReference>
<evidence type="ECO:0000313" key="8">
    <source>
        <dbReference type="EMBL" id="AJK49496.1"/>
    </source>
</evidence>
<feature type="region of interest" description="Disordered" evidence="3">
    <location>
        <begin position="1"/>
        <end position="39"/>
    </location>
</feature>
<evidence type="ECO:0000259" key="7">
    <source>
        <dbReference type="Pfam" id="PF25967"/>
    </source>
</evidence>
<gene>
    <name evidence="8" type="primary">bepF</name>
    <name evidence="8" type="ORF">BGL_2c14290</name>
</gene>
<dbReference type="GO" id="GO:0030313">
    <property type="term" value="C:cell envelope"/>
    <property type="evidence" value="ECO:0007669"/>
    <property type="project" value="UniProtKB-SubCell"/>
</dbReference>
<protein>
    <submittedName>
        <fullName evidence="8">Efflux pump periplasmic linker BepF</fullName>
    </submittedName>
</protein>
<dbReference type="RefSeq" id="WP_080937408.1">
    <property type="nucleotide sequence ID" value="NZ_CP002581.1"/>
</dbReference>
<feature type="domain" description="Multidrug resistance protein MdtA-like barrel-sandwich hybrid" evidence="5">
    <location>
        <begin position="98"/>
        <end position="237"/>
    </location>
</feature>
<dbReference type="Gene3D" id="1.10.287.470">
    <property type="entry name" value="Helix hairpin bin"/>
    <property type="match status" value="1"/>
</dbReference>
<dbReference type="InterPro" id="IPR058624">
    <property type="entry name" value="MdtA-like_HH"/>
</dbReference>
<dbReference type="HOGENOM" id="CLU_018816_2_1_4"/>